<feature type="chain" id="PRO_5015571516" evidence="10">
    <location>
        <begin position="34"/>
        <end position="1055"/>
    </location>
</feature>
<comment type="similarity">
    <text evidence="8 9">Belongs to the TonB-dependent receptor family.</text>
</comment>
<reference evidence="13 14" key="1">
    <citation type="submission" date="2018-05" db="EMBL/GenBank/DDBJ databases">
        <title>Genome sequencing of Flavobacterium sp. HYN0056.</title>
        <authorList>
            <person name="Yi H."/>
            <person name="Baek C."/>
        </authorList>
    </citation>
    <scope>NUCLEOTIDE SEQUENCE [LARGE SCALE GENOMIC DNA]</scope>
    <source>
        <strain evidence="13 14">HYN0056</strain>
    </source>
</reference>
<dbReference type="SUPFAM" id="SSF56935">
    <property type="entry name" value="Porins"/>
    <property type="match status" value="1"/>
</dbReference>
<dbReference type="Gene3D" id="2.40.170.20">
    <property type="entry name" value="TonB-dependent receptor, beta-barrel domain"/>
    <property type="match status" value="1"/>
</dbReference>
<keyword evidence="3 8" id="KW-1134">Transmembrane beta strand</keyword>
<keyword evidence="5 9" id="KW-0798">TonB box</keyword>
<dbReference type="AlphaFoldDB" id="A0A2S1YT56"/>
<dbReference type="Proteomes" id="UP000245250">
    <property type="component" value="Chromosome"/>
</dbReference>
<proteinExistence type="inferred from homology"/>
<evidence type="ECO:0000256" key="3">
    <source>
        <dbReference type="ARBA" id="ARBA00022452"/>
    </source>
</evidence>
<dbReference type="SUPFAM" id="SSF49464">
    <property type="entry name" value="Carboxypeptidase regulatory domain-like"/>
    <property type="match status" value="1"/>
</dbReference>
<dbReference type="Gene3D" id="2.170.130.10">
    <property type="entry name" value="TonB-dependent receptor, plug domain"/>
    <property type="match status" value="1"/>
</dbReference>
<keyword evidence="10" id="KW-0732">Signal</keyword>
<evidence type="ECO:0000256" key="5">
    <source>
        <dbReference type="ARBA" id="ARBA00023077"/>
    </source>
</evidence>
<evidence type="ECO:0000256" key="8">
    <source>
        <dbReference type="PROSITE-ProRule" id="PRU01360"/>
    </source>
</evidence>
<evidence type="ECO:0000256" key="9">
    <source>
        <dbReference type="RuleBase" id="RU003357"/>
    </source>
</evidence>
<accession>A0A2S1YT56</accession>
<feature type="domain" description="TonB-dependent receptor-like beta-barrel" evidence="11">
    <location>
        <begin position="430"/>
        <end position="1011"/>
    </location>
</feature>
<evidence type="ECO:0000313" key="13">
    <source>
        <dbReference type="EMBL" id="AWK07193.1"/>
    </source>
</evidence>
<evidence type="ECO:0000259" key="12">
    <source>
        <dbReference type="Pfam" id="PF07715"/>
    </source>
</evidence>
<dbReference type="Pfam" id="PF13715">
    <property type="entry name" value="CarbopepD_reg_2"/>
    <property type="match status" value="1"/>
</dbReference>
<dbReference type="InterPro" id="IPR037066">
    <property type="entry name" value="Plug_dom_sf"/>
</dbReference>
<dbReference type="InterPro" id="IPR023996">
    <property type="entry name" value="TonB-dep_OMP_SusC/RagA"/>
</dbReference>
<dbReference type="InterPro" id="IPR036942">
    <property type="entry name" value="Beta-barrel_TonB_sf"/>
</dbReference>
<dbReference type="Gene3D" id="2.60.40.1120">
    <property type="entry name" value="Carboxypeptidase-like, regulatory domain"/>
    <property type="match status" value="1"/>
</dbReference>
<keyword evidence="6 8" id="KW-0472">Membrane</keyword>
<dbReference type="InterPro" id="IPR039426">
    <property type="entry name" value="TonB-dep_rcpt-like"/>
</dbReference>
<sequence length="1055" mass="114937">MKKLMTNLIHWKANHRAAPLILFLLLTSNFITAQVKVSGTVSDDKGLSIPGANIVITGTKKTASTDFDGKYSIEAPANSTISVSFIGYVTQTVNVKNGGTINVTLKLSAEDLREVLVNVGYRSVKRKDLTGAISTVTSKDFADSPQVSVDQLLQGRAAGVTVTNNSGQPGGSVSVKIRGTTSISGTNEPLYIVDGIPISGDAANTATGGSIVTGYLGTNTGNVTSSPISFLNPNDIETLDILKDASATAIYGSRASNGVVIITTKRGKKGTGKIAYDSYFSVQNVTRLLDTMTLSQYAAQQNALAAVYGVAPRDEFAVPSVLGKGTNWQDEIYKTAIMNNHQISFSGAKEGTNYYISGGYTNQEGIVIGSGFKRYSFKTNVDSKIKDWLTVGVSLGTGITNEDITINGASNGIISTSILSTPDVAVKDTNGNYAGPPADGSIGVWINPVASALMNTNKLIKKSFIGNFYASFRLAKGLEYRFDLGGSTNIDNFEGFQPTYKWGAAVRETNQLTERANNWYQLNIKNVITYKVDAGNHHFNILGAQEANDSHWFGNSQTVSGLLSNDIHSISLGDPDTIVASEYKGSSAFYSFFGTFNYDYNNRYGLQATMRADGSSNFGPGQKWGYFPSVSGYWKLSNENFMEGTKEYIDNIKIRGGYGETGNQNIGGGGYMSTVRAIKSAMGNFFTVNNIANPDLTWETSEQTNLGLDFTLFNSKLQATFDVYRKQSAGFLFVLPLPYYVTGTDAYQGGLGAPSVNLGSLRNQGFEMTLDYNNKFGKDFSWNSKVIFSTNKNKLMSLQDNFDLTKDVMLNDYTTKAVTKTVVGQPVGQFYGYQAVGIIRTNEQLANAPIPFTGNKAVKSQLGDVEYVDQNKDGLIDEKDLTYIGNPQPKFTYGFNNTFTYKNVDLGVFLQGSYGNKVMNLTRRAGTKNQRLYENQLAEAADFWTPENTDAKYPRPDGGDGHPNIAISDRYVEDGSFLRIQQVTLGYNMPSDVISKASISKLRFYFGIQNLYTFTKYTGYDPEVGSYNQDPLLSGIDSGRYPTNRSFTFGMNLEF</sequence>
<dbReference type="KEGG" id="fcr:HYN56_24375"/>
<dbReference type="NCBIfam" id="TIGR04057">
    <property type="entry name" value="SusC_RagA_signa"/>
    <property type="match status" value="1"/>
</dbReference>
<feature type="domain" description="TonB-dependent receptor plug" evidence="12">
    <location>
        <begin position="126"/>
        <end position="259"/>
    </location>
</feature>
<evidence type="ECO:0000256" key="4">
    <source>
        <dbReference type="ARBA" id="ARBA00022692"/>
    </source>
</evidence>
<dbReference type="InterPro" id="IPR008969">
    <property type="entry name" value="CarboxyPept-like_regulatory"/>
</dbReference>
<comment type="subcellular location">
    <subcellularLocation>
        <location evidence="1 8">Cell outer membrane</location>
        <topology evidence="1 8">Multi-pass membrane protein</topology>
    </subcellularLocation>
</comment>
<dbReference type="RefSeq" id="WP_109194578.1">
    <property type="nucleotide sequence ID" value="NZ_CP029255.1"/>
</dbReference>
<dbReference type="InterPro" id="IPR000531">
    <property type="entry name" value="Beta-barrel_TonB"/>
</dbReference>
<evidence type="ECO:0000256" key="2">
    <source>
        <dbReference type="ARBA" id="ARBA00022448"/>
    </source>
</evidence>
<keyword evidence="2 8" id="KW-0813">Transport</keyword>
<protein>
    <submittedName>
        <fullName evidence="13">SusC/RagA family protein</fullName>
    </submittedName>
</protein>
<evidence type="ECO:0000256" key="7">
    <source>
        <dbReference type="ARBA" id="ARBA00023237"/>
    </source>
</evidence>
<dbReference type="EMBL" id="CP029255">
    <property type="protein sequence ID" value="AWK07193.1"/>
    <property type="molecule type" value="Genomic_DNA"/>
</dbReference>
<name>A0A2S1YT56_9FLAO</name>
<dbReference type="PROSITE" id="PS52016">
    <property type="entry name" value="TONB_DEPENDENT_REC_3"/>
    <property type="match status" value="1"/>
</dbReference>
<dbReference type="Pfam" id="PF07715">
    <property type="entry name" value="Plug"/>
    <property type="match status" value="1"/>
</dbReference>
<feature type="signal peptide" evidence="10">
    <location>
        <begin position="1"/>
        <end position="33"/>
    </location>
</feature>
<dbReference type="InterPro" id="IPR018247">
    <property type="entry name" value="EF_Hand_1_Ca_BS"/>
</dbReference>
<dbReference type="Pfam" id="PF00593">
    <property type="entry name" value="TonB_dep_Rec_b-barrel"/>
    <property type="match status" value="1"/>
</dbReference>
<keyword evidence="4 8" id="KW-0812">Transmembrane</keyword>
<dbReference type="NCBIfam" id="TIGR04056">
    <property type="entry name" value="OMP_RagA_SusC"/>
    <property type="match status" value="1"/>
</dbReference>
<keyword evidence="7 8" id="KW-0998">Cell outer membrane</keyword>
<dbReference type="OrthoDB" id="9768177at2"/>
<evidence type="ECO:0000313" key="14">
    <source>
        <dbReference type="Proteomes" id="UP000245250"/>
    </source>
</evidence>
<keyword evidence="14" id="KW-1185">Reference proteome</keyword>
<dbReference type="GO" id="GO:0009279">
    <property type="term" value="C:cell outer membrane"/>
    <property type="evidence" value="ECO:0007669"/>
    <property type="project" value="UniProtKB-SubCell"/>
</dbReference>
<evidence type="ECO:0000259" key="11">
    <source>
        <dbReference type="Pfam" id="PF00593"/>
    </source>
</evidence>
<evidence type="ECO:0000256" key="10">
    <source>
        <dbReference type="SAM" id="SignalP"/>
    </source>
</evidence>
<evidence type="ECO:0000256" key="6">
    <source>
        <dbReference type="ARBA" id="ARBA00023136"/>
    </source>
</evidence>
<gene>
    <name evidence="13" type="ORF">HYN56_24375</name>
</gene>
<dbReference type="InterPro" id="IPR012910">
    <property type="entry name" value="Plug_dom"/>
</dbReference>
<organism evidence="13 14">
    <name type="scientific">Flavobacterium crocinum</name>
    <dbReference type="NCBI Taxonomy" id="2183896"/>
    <lineage>
        <taxon>Bacteria</taxon>
        <taxon>Pseudomonadati</taxon>
        <taxon>Bacteroidota</taxon>
        <taxon>Flavobacteriia</taxon>
        <taxon>Flavobacteriales</taxon>
        <taxon>Flavobacteriaceae</taxon>
        <taxon>Flavobacterium</taxon>
    </lineage>
</organism>
<evidence type="ECO:0000256" key="1">
    <source>
        <dbReference type="ARBA" id="ARBA00004571"/>
    </source>
</evidence>
<dbReference type="PROSITE" id="PS00018">
    <property type="entry name" value="EF_HAND_1"/>
    <property type="match status" value="1"/>
</dbReference>
<dbReference type="InterPro" id="IPR023997">
    <property type="entry name" value="TonB-dep_OMP_SusC/RagA_CS"/>
</dbReference>